<gene>
    <name evidence="1" type="ORF">SAMN05660918_1230</name>
</gene>
<evidence type="ECO:0000313" key="1">
    <source>
        <dbReference type="EMBL" id="SEI63600.1"/>
    </source>
</evidence>
<dbReference type="EMBL" id="FNYA01000002">
    <property type="protein sequence ID" value="SEI63600.1"/>
    <property type="molecule type" value="Genomic_DNA"/>
</dbReference>
<sequence length="230" mass="27160">MEKIKIHDLVKFRRKNSAVRKKNYALNLKTRKPKESKEKKGKGGGDYWSISTKCINKVFKLENNELLDLKINEFQEKLKNKDLKSNTIGMYKKNIDIMSNFKEFDFKDIRPEKIKNFESITKEDKILKIDNFPLYITPTTIFTFKRKDKIEIGAVWLVAQIDGFEKSELGLFCEILYRFLIKNYADEYQIAPEYCIAIDTFNAQKLSYNELLKGEIPFLIDLTLKEIKEL</sequence>
<dbReference type="STRING" id="402734.SAMN05660918_1230"/>
<evidence type="ECO:0000313" key="2">
    <source>
        <dbReference type="Proteomes" id="UP000199702"/>
    </source>
</evidence>
<organism evidence="1 2">
    <name type="scientific">Flavobacterium terrigena</name>
    <dbReference type="NCBI Taxonomy" id="402734"/>
    <lineage>
        <taxon>Bacteria</taxon>
        <taxon>Pseudomonadati</taxon>
        <taxon>Bacteroidota</taxon>
        <taxon>Flavobacteriia</taxon>
        <taxon>Flavobacteriales</taxon>
        <taxon>Flavobacteriaceae</taxon>
        <taxon>Flavobacterium</taxon>
    </lineage>
</organism>
<proteinExistence type="predicted"/>
<dbReference type="RefSeq" id="WP_091309765.1">
    <property type="nucleotide sequence ID" value="NZ_CBCSJU010000002.1"/>
</dbReference>
<dbReference type="AlphaFoldDB" id="A0A1H6SHV5"/>
<protein>
    <submittedName>
        <fullName evidence="1">Uncharacterized protein</fullName>
    </submittedName>
</protein>
<keyword evidence="2" id="KW-1185">Reference proteome</keyword>
<dbReference type="Proteomes" id="UP000199702">
    <property type="component" value="Unassembled WGS sequence"/>
</dbReference>
<name>A0A1H6SHV5_9FLAO</name>
<dbReference type="OrthoDB" id="660153at2"/>
<reference evidence="2" key="1">
    <citation type="submission" date="2016-10" db="EMBL/GenBank/DDBJ databases">
        <authorList>
            <person name="Varghese N."/>
            <person name="Submissions S."/>
        </authorList>
    </citation>
    <scope>NUCLEOTIDE SEQUENCE [LARGE SCALE GENOMIC DNA]</scope>
    <source>
        <strain evidence="2">DSM 17934</strain>
    </source>
</reference>
<accession>A0A1H6SHV5</accession>